<dbReference type="Proteomes" id="UP000887320">
    <property type="component" value="Unassembled WGS sequence"/>
</dbReference>
<organism evidence="3 4">
    <name type="scientific">Acinetobacter guillouiae</name>
    <name type="common">Acinetobacter genomosp. 11</name>
    <dbReference type="NCBI Taxonomy" id="106649"/>
    <lineage>
        <taxon>Bacteria</taxon>
        <taxon>Pseudomonadati</taxon>
        <taxon>Pseudomonadota</taxon>
        <taxon>Gammaproteobacteria</taxon>
        <taxon>Moraxellales</taxon>
        <taxon>Moraxellaceae</taxon>
        <taxon>Acinetobacter</taxon>
    </lineage>
</organism>
<feature type="region of interest" description="Disordered" evidence="2">
    <location>
        <begin position="860"/>
        <end position="879"/>
    </location>
</feature>
<reference evidence="3" key="1">
    <citation type="submission" date="2021-07" db="EMBL/GenBank/DDBJ databases">
        <authorList>
            <person name="Fernandez M."/>
            <person name="Pereira P."/>
            <person name="Torres Tejerizo G.A."/>
            <person name="Gonzalez P."/>
            <person name="Agostini E."/>
        </authorList>
    </citation>
    <scope>NUCLEOTIDE SEQUENCE</scope>
    <source>
        <strain evidence="3">SFC 500-1A</strain>
    </source>
</reference>
<feature type="compositionally biased region" description="Basic and acidic residues" evidence="2">
    <location>
        <begin position="721"/>
        <end position="737"/>
    </location>
</feature>
<dbReference type="RefSeq" id="WP_234623947.1">
    <property type="nucleotide sequence ID" value="NZ_JAHWXT010000006.1"/>
</dbReference>
<name>A0A8X8GSZ3_ACIGI</name>
<gene>
    <name evidence="3" type="ORF">KW868_16180</name>
</gene>
<feature type="region of interest" description="Disordered" evidence="2">
    <location>
        <begin position="240"/>
        <end position="266"/>
    </location>
</feature>
<feature type="region of interest" description="Disordered" evidence="2">
    <location>
        <begin position="709"/>
        <end position="746"/>
    </location>
</feature>
<dbReference type="EMBL" id="JAHWXT010000006">
    <property type="protein sequence ID" value="MCF0265986.1"/>
    <property type="molecule type" value="Genomic_DNA"/>
</dbReference>
<keyword evidence="1" id="KW-0175">Coiled coil</keyword>
<proteinExistence type="predicted"/>
<feature type="coiled-coil region" evidence="1">
    <location>
        <begin position="121"/>
        <end position="171"/>
    </location>
</feature>
<dbReference type="SUPFAM" id="SSF51261">
    <property type="entry name" value="Duplicated hybrid motif"/>
    <property type="match status" value="1"/>
</dbReference>
<accession>A0A8X8GSZ3</accession>
<feature type="compositionally biased region" description="Gly residues" evidence="2">
    <location>
        <begin position="244"/>
        <end position="266"/>
    </location>
</feature>
<evidence type="ECO:0000313" key="4">
    <source>
        <dbReference type="Proteomes" id="UP000887320"/>
    </source>
</evidence>
<evidence type="ECO:0000313" key="3">
    <source>
        <dbReference type="EMBL" id="MCF0265986.1"/>
    </source>
</evidence>
<comment type="caution">
    <text evidence="3">The sequence shown here is derived from an EMBL/GenBank/DDBJ whole genome shotgun (WGS) entry which is preliminary data.</text>
</comment>
<dbReference type="Gene3D" id="2.70.70.10">
    <property type="entry name" value="Glucose Permease (Domain IIA)"/>
    <property type="match status" value="1"/>
</dbReference>
<sequence length="1332" mass="142971">MANEVEVKITASTDALSDGMNEATNKVQSAAADINRIADTIKNAFDGVRVSLKNIDVSLNIDMSDVQQKLSNAANTIKSRINSIVDEASIKLKIDTTVLDSEIGHAENLIRSRLSSLPIQNVRLDIDIHEIQRRLNQINNQQVKVKLGIDLSQLRTELQQAKQTVSTTLQSVFSNAIRITVNLPLLSAQLNQARTMIQSAISRLQHTNINLNTVINVDATSTMLRGSLDRLKTSIDHLRTRINSGGGGSGGGSGGGGGSGSGGGSGGSGLGTSVLGNFLANMASELVLEIGALTGEVIRNAREIENMSRLANATTQEFQEWSFASNYVGISQEKLGDIMKDVNDKFGEFMLTGGGEMADFFEKIAPKVGLTAKAFQGLSGPQILGKYYDALQKAGLSQAEITTQMEALANDSTLLSPLLEDNAKKLKEYSKQAHELNIILSDEAILATKEFDSSLSLISATIKGLLGRLVAELAPGLKDMANNFLSSATKSKEAIDGSITAIVTIFESLLDSTTSIMQLISDIWSDLTKDIGDGSVQQITFMDLLSATLKSLATIVVGLKVGIQISFATIRAVVVSVCQYISASISTVLNVFGGFRDTIQFGLDVLGIKFKTFGNIVENVLNFNFSGAKAAFEQGFNELSSITDKYTSKMGQRVEWLKSDWTKSATGVSTAINLMGQTISDSANNGGELIKNLYSPDTDKAKKETRLLSTFDSKRGVGTGTKDEKDKKEKSESDKPVSNRLIGISGNTGIGTGAHLDVRYSGKNAPVSAEHLARLQAGGKPLSAYTMTSGYGPRKAPTEGASTFHKGMDFSMPVGTPITTNHSVKSVETSNSGKGGYVSKVTFGDGVILSLLHQSPDIMNKVPKGETKGTAGKGANSKNDDYFKYVEEQNRQTEKAEKERLELAYKYASEQEKVQSDLAKELDRINKSTASGDDKRAYTIQAEKDANEKRVQLELETLEKKKVINEQDIQSRIESAQRNFELFKSILESELDAGRITNVEKVQLERQLQDQLYQIKRDGALERLDLEADKAKLTGKNDGLASANNNIAELDNQKAINDVSAPGLMTEAQMKDFDKKFGGLTSRMSNLWDQGMQAMLNGTLTWKNATNAIFSEVAMEFVQKMVTKPIQDYMSGLAKRLAVKMGFIKAETAAEVTGQAAQTTAVITGEGMKTAATSTGVFARLGLKLMEVLKSIMMSAWEAMAAAWAALSAIPIVGPALGVAAGIAAFAGVSAIVGKVSSARGGFDIPAGVNPMTQLHEEEMVLPKQHANTIRALGKSVMGDGSMPKAIASGGGGDSYHLSLGFVDTKGADRWLKKNGKAVADTLKGYKRNFGK</sequence>
<protein>
    <submittedName>
        <fullName evidence="3">Phage tail protein</fullName>
    </submittedName>
</protein>
<evidence type="ECO:0000256" key="2">
    <source>
        <dbReference type="SAM" id="MobiDB-lite"/>
    </source>
</evidence>
<evidence type="ECO:0000256" key="1">
    <source>
        <dbReference type="SAM" id="Coils"/>
    </source>
</evidence>
<dbReference type="InterPro" id="IPR011055">
    <property type="entry name" value="Dup_hybrid_motif"/>
</dbReference>